<keyword evidence="1" id="KW-0472">Membrane</keyword>
<sequence length="117" mass="12238">MSPELRQSIVHSRTTNYISIMTATILVFAIIGGVLHLGDGAYSAPLMVLTLTVTVFGVLAGGVALDDLANLKSDMTDEIRATGYGKGIEARDFGKLKMISSTLIGLTGLASVLAILL</sequence>
<keyword evidence="1" id="KW-0812">Transmembrane</keyword>
<evidence type="ECO:0000313" key="2">
    <source>
        <dbReference type="EMBL" id="SMX24633.1"/>
    </source>
</evidence>
<dbReference type="OrthoDB" id="7865394at2"/>
<proteinExistence type="predicted"/>
<evidence type="ECO:0000313" key="3">
    <source>
        <dbReference type="Proteomes" id="UP000201838"/>
    </source>
</evidence>
<dbReference type="EMBL" id="FXXQ01000009">
    <property type="protein sequence ID" value="SMX24633.1"/>
    <property type="molecule type" value="Genomic_DNA"/>
</dbReference>
<protein>
    <submittedName>
        <fullName evidence="2">Uncharacterized protein</fullName>
    </submittedName>
</protein>
<feature type="transmembrane region" description="Helical" evidence="1">
    <location>
        <begin position="96"/>
        <end position="116"/>
    </location>
</feature>
<feature type="transmembrane region" description="Helical" evidence="1">
    <location>
        <begin position="44"/>
        <end position="65"/>
    </location>
</feature>
<dbReference type="AlphaFoldDB" id="A0A238J2S8"/>
<dbReference type="RefSeq" id="WP_141138301.1">
    <property type="nucleotide sequence ID" value="NZ_FXXQ01000009.1"/>
</dbReference>
<organism evidence="2 3">
    <name type="scientific">Boseongicola aestuarii</name>
    <dbReference type="NCBI Taxonomy" id="1470561"/>
    <lineage>
        <taxon>Bacteria</taxon>
        <taxon>Pseudomonadati</taxon>
        <taxon>Pseudomonadota</taxon>
        <taxon>Alphaproteobacteria</taxon>
        <taxon>Rhodobacterales</taxon>
        <taxon>Paracoccaceae</taxon>
        <taxon>Boseongicola</taxon>
    </lineage>
</organism>
<keyword evidence="3" id="KW-1185">Reference proteome</keyword>
<feature type="transmembrane region" description="Helical" evidence="1">
    <location>
        <begin position="20"/>
        <end position="38"/>
    </location>
</feature>
<name>A0A238J2S8_9RHOB</name>
<reference evidence="2 3" key="1">
    <citation type="submission" date="2017-05" db="EMBL/GenBank/DDBJ databases">
        <authorList>
            <person name="Song R."/>
            <person name="Chenine A.L."/>
            <person name="Ruprecht R.M."/>
        </authorList>
    </citation>
    <scope>NUCLEOTIDE SEQUENCE [LARGE SCALE GENOMIC DNA]</scope>
    <source>
        <strain evidence="2 3">CECT 8489</strain>
    </source>
</reference>
<dbReference type="Proteomes" id="UP000201838">
    <property type="component" value="Unassembled WGS sequence"/>
</dbReference>
<evidence type="ECO:0000256" key="1">
    <source>
        <dbReference type="SAM" id="Phobius"/>
    </source>
</evidence>
<accession>A0A238J2S8</accession>
<gene>
    <name evidence="2" type="ORF">BOA8489_02759</name>
</gene>
<keyword evidence="1" id="KW-1133">Transmembrane helix</keyword>